<reference evidence="1 2" key="1">
    <citation type="submission" date="2024-05" db="EMBL/GenBank/DDBJ databases">
        <title>Genetic variation in Jamaican populations of the coffee berry borer (Hypothenemus hampei).</title>
        <authorList>
            <person name="Errbii M."/>
            <person name="Myrie A."/>
        </authorList>
    </citation>
    <scope>NUCLEOTIDE SEQUENCE [LARGE SCALE GENOMIC DNA]</scope>
    <source>
        <strain evidence="1">JA-Hopewell-2020-01-JO</strain>
        <tissue evidence="1">Whole body</tissue>
    </source>
</reference>
<accession>A0ABD1ER91</accession>
<name>A0ABD1ER91_HYPHA</name>
<evidence type="ECO:0000313" key="1">
    <source>
        <dbReference type="EMBL" id="KAL1501292.1"/>
    </source>
</evidence>
<keyword evidence="2" id="KW-1185">Reference proteome</keyword>
<gene>
    <name evidence="1" type="ORF">ABEB36_006639</name>
</gene>
<evidence type="ECO:0000313" key="2">
    <source>
        <dbReference type="Proteomes" id="UP001566132"/>
    </source>
</evidence>
<dbReference type="AlphaFoldDB" id="A0ABD1ER91"/>
<dbReference type="Proteomes" id="UP001566132">
    <property type="component" value="Unassembled WGS sequence"/>
</dbReference>
<organism evidence="1 2">
    <name type="scientific">Hypothenemus hampei</name>
    <name type="common">Coffee berry borer</name>
    <dbReference type="NCBI Taxonomy" id="57062"/>
    <lineage>
        <taxon>Eukaryota</taxon>
        <taxon>Metazoa</taxon>
        <taxon>Ecdysozoa</taxon>
        <taxon>Arthropoda</taxon>
        <taxon>Hexapoda</taxon>
        <taxon>Insecta</taxon>
        <taxon>Pterygota</taxon>
        <taxon>Neoptera</taxon>
        <taxon>Endopterygota</taxon>
        <taxon>Coleoptera</taxon>
        <taxon>Polyphaga</taxon>
        <taxon>Cucujiformia</taxon>
        <taxon>Curculionidae</taxon>
        <taxon>Scolytinae</taxon>
        <taxon>Hypothenemus</taxon>
    </lineage>
</organism>
<evidence type="ECO:0008006" key="3">
    <source>
        <dbReference type="Google" id="ProtNLM"/>
    </source>
</evidence>
<protein>
    <recommendedName>
        <fullName evidence="3">AAA-ATPase-like domain-containing protein</fullName>
    </recommendedName>
</protein>
<dbReference type="EMBL" id="JBDJPC010000005">
    <property type="protein sequence ID" value="KAL1501292.1"/>
    <property type="molecule type" value="Genomic_DNA"/>
</dbReference>
<dbReference type="PANTHER" id="PTHR34825">
    <property type="entry name" value="CONSERVED PROTEIN, WITH A WEAK D-GALACTARATE DEHYDRATASE/ALTRONATE HYDROLASE DOMAIN"/>
    <property type="match status" value="1"/>
</dbReference>
<dbReference type="PANTHER" id="PTHR34825:SF1">
    <property type="entry name" value="AAA-ATPASE-LIKE DOMAIN-CONTAINING PROTEIN"/>
    <property type="match status" value="1"/>
</dbReference>
<proteinExistence type="predicted"/>
<sequence>MTTNVDVCREEKLTELDFQFDTSKYSKDIKVGLEFLPKCLYRHFKKEVFVFIDKYDVPINNALFEREVDMEKLNKLLRSIFTNNISSKLRQTFSFSFNVLKGNKNVCRGLLTRISYFVSVGLFGANKVVKFLFLDNHAFVKYYGVTDAKVNILMNRFDISAQEADQVRLHNNGYYSLS</sequence>
<comment type="caution">
    <text evidence="1">The sequence shown here is derived from an EMBL/GenBank/DDBJ whole genome shotgun (WGS) entry which is preliminary data.</text>
</comment>